<comment type="subcellular location">
    <subcellularLocation>
        <location evidence="1">Cell membrane</location>
        <topology evidence="1">Multi-pass membrane protein</topology>
    </subcellularLocation>
</comment>
<protein>
    <submittedName>
        <fullName evidence="9">Membrane protein</fullName>
    </submittedName>
</protein>
<feature type="transmembrane region" description="Helical" evidence="7">
    <location>
        <begin position="6"/>
        <end position="23"/>
    </location>
</feature>
<feature type="transmembrane region" description="Helical" evidence="7">
    <location>
        <begin position="173"/>
        <end position="192"/>
    </location>
</feature>
<evidence type="ECO:0000256" key="7">
    <source>
        <dbReference type="SAM" id="Phobius"/>
    </source>
</evidence>
<dbReference type="GO" id="GO:0005886">
    <property type="term" value="C:plasma membrane"/>
    <property type="evidence" value="ECO:0007669"/>
    <property type="project" value="UniProtKB-SubCell"/>
</dbReference>
<dbReference type="Proteomes" id="UP000032487">
    <property type="component" value="Unassembled WGS sequence"/>
</dbReference>
<name>A0A0D9AI22_STUST</name>
<evidence type="ECO:0000256" key="5">
    <source>
        <dbReference type="ARBA" id="ARBA00022989"/>
    </source>
</evidence>
<evidence type="ECO:0000256" key="4">
    <source>
        <dbReference type="ARBA" id="ARBA00022692"/>
    </source>
</evidence>
<proteinExistence type="inferred from homology"/>
<feature type="domain" description="Glycine transporter" evidence="8">
    <location>
        <begin position="6"/>
        <end position="80"/>
    </location>
</feature>
<evidence type="ECO:0000256" key="2">
    <source>
        <dbReference type="ARBA" id="ARBA00008193"/>
    </source>
</evidence>
<dbReference type="RefSeq" id="WP_045162963.1">
    <property type="nucleotide sequence ID" value="NZ_JYHV01000029.1"/>
</dbReference>
<feature type="transmembrane region" description="Helical" evidence="7">
    <location>
        <begin position="89"/>
        <end position="110"/>
    </location>
</feature>
<dbReference type="AlphaFoldDB" id="A0A0D9AI22"/>
<keyword evidence="5 7" id="KW-1133">Transmembrane helix</keyword>
<evidence type="ECO:0000259" key="8">
    <source>
        <dbReference type="Pfam" id="PF03458"/>
    </source>
</evidence>
<feature type="domain" description="Glycine transporter" evidence="8">
    <location>
        <begin position="92"/>
        <end position="164"/>
    </location>
</feature>
<feature type="transmembrane region" description="Helical" evidence="7">
    <location>
        <begin position="30"/>
        <end position="47"/>
    </location>
</feature>
<keyword evidence="3" id="KW-1003">Cell membrane</keyword>
<keyword evidence="4 7" id="KW-0812">Transmembrane</keyword>
<accession>A0A0D9AI22</accession>
<evidence type="ECO:0000256" key="3">
    <source>
        <dbReference type="ARBA" id="ARBA00022475"/>
    </source>
</evidence>
<dbReference type="OrthoDB" id="9791874at2"/>
<evidence type="ECO:0000256" key="6">
    <source>
        <dbReference type="ARBA" id="ARBA00023136"/>
    </source>
</evidence>
<comment type="caution">
    <text evidence="9">The sequence shown here is derived from an EMBL/GenBank/DDBJ whole genome shotgun (WGS) entry which is preliminary data.</text>
</comment>
<reference evidence="9 10" key="1">
    <citation type="submission" date="2015-02" db="EMBL/GenBank/DDBJ databases">
        <title>Draft genome sequence of Pseudomonas stutzeri NT0128 isolated from wheat (Triticum turgidum) rhizosphere.</title>
        <authorList>
            <person name="Tovi N."/>
            <person name="Frenk S."/>
            <person name="Hadar Y."/>
            <person name="Minz D."/>
        </authorList>
    </citation>
    <scope>NUCLEOTIDE SEQUENCE [LARGE SCALE GENOMIC DNA]</scope>
    <source>
        <strain evidence="9 10">NT0128</strain>
    </source>
</reference>
<dbReference type="EMBL" id="JYHV01000029">
    <property type="protein sequence ID" value="KJH80339.1"/>
    <property type="molecule type" value="Genomic_DNA"/>
</dbReference>
<evidence type="ECO:0000313" key="10">
    <source>
        <dbReference type="Proteomes" id="UP000032487"/>
    </source>
</evidence>
<dbReference type="Pfam" id="PF03458">
    <property type="entry name" value="Gly_transporter"/>
    <property type="match status" value="2"/>
</dbReference>
<sequence length="208" mass="22294">MTLLHIIYLIAITAEAMSGAIMGMRRGMDLFGICMLGTVTALGGGTARDVLLGHYPISWIANPEYLGFTVGAAIVTAMVARHMHHLRQVFLLVDGLGLVAFTVIGCGVAMEVGAHLSIVVLAGVITGVFGGLLRDILCNRVPMVLRRELYATVALFTGVLYVALLWLGVDNTIASLATLCAGFLFRVLAMTFEWQLPGFQGRDIRGLD</sequence>
<feature type="transmembrane region" description="Helical" evidence="7">
    <location>
        <begin position="116"/>
        <end position="137"/>
    </location>
</feature>
<dbReference type="PATRIC" id="fig|316.101.peg.3696"/>
<feature type="transmembrane region" description="Helical" evidence="7">
    <location>
        <begin position="149"/>
        <end position="167"/>
    </location>
</feature>
<feature type="transmembrane region" description="Helical" evidence="7">
    <location>
        <begin position="59"/>
        <end position="80"/>
    </location>
</feature>
<dbReference type="PANTHER" id="PTHR30506">
    <property type="entry name" value="INNER MEMBRANE PROTEIN"/>
    <property type="match status" value="1"/>
</dbReference>
<organism evidence="9 10">
    <name type="scientific">Stutzerimonas stutzeri</name>
    <name type="common">Pseudomonas stutzeri</name>
    <dbReference type="NCBI Taxonomy" id="316"/>
    <lineage>
        <taxon>Bacteria</taxon>
        <taxon>Pseudomonadati</taxon>
        <taxon>Pseudomonadota</taxon>
        <taxon>Gammaproteobacteria</taxon>
        <taxon>Pseudomonadales</taxon>
        <taxon>Pseudomonadaceae</taxon>
        <taxon>Stutzerimonas</taxon>
    </lineage>
</organism>
<evidence type="ECO:0000313" key="9">
    <source>
        <dbReference type="EMBL" id="KJH80339.1"/>
    </source>
</evidence>
<gene>
    <name evidence="9" type="ORF">UF78_14710</name>
</gene>
<comment type="similarity">
    <text evidence="2">Belongs to the UPF0126 family.</text>
</comment>
<evidence type="ECO:0000256" key="1">
    <source>
        <dbReference type="ARBA" id="ARBA00004651"/>
    </source>
</evidence>
<dbReference type="InterPro" id="IPR005115">
    <property type="entry name" value="Gly_transporter"/>
</dbReference>
<keyword evidence="6 7" id="KW-0472">Membrane</keyword>
<dbReference type="PANTHER" id="PTHR30506:SF3">
    <property type="entry name" value="UPF0126 INNER MEMBRANE PROTEIN YADS-RELATED"/>
    <property type="match status" value="1"/>
</dbReference>